<proteinExistence type="predicted"/>
<dbReference type="SUPFAM" id="SSF81901">
    <property type="entry name" value="HCP-like"/>
    <property type="match status" value="1"/>
</dbReference>
<name>A0A397JLJ7_9GLOM</name>
<sequence>MKKFKWYLKSAEGENYGIGIKKDEKKAFQLYFKSVNEGIVMDTFQWYLKSAEGGNNAGQFNIRNCYKNGIGTTKDEKKAFQYLLRNEIVMQCLTLDKEKAFKWHLKSAYKLLPAEIFETLPFPIPIKDREVTKYTVRKLPDSYFFARIPFFDLPKNIILPKEITVPVTSVLDAKKLLRYFYLLYNYNIPLNKNWNNFDKDKRIPLPRLIKNANAKARINFPVDRKHYKFGKSDEWKIRTSHICKKRFTRWNRSKEGGNHRDSVHLSMSVWATAINFVG</sequence>
<evidence type="ECO:0000313" key="1">
    <source>
        <dbReference type="EMBL" id="RHZ85390.1"/>
    </source>
</evidence>
<dbReference type="Gene3D" id="1.25.40.10">
    <property type="entry name" value="Tetratricopeptide repeat domain"/>
    <property type="match status" value="1"/>
</dbReference>
<protein>
    <submittedName>
        <fullName evidence="1">Uncharacterized protein</fullName>
    </submittedName>
</protein>
<dbReference type="EMBL" id="PQFF01000063">
    <property type="protein sequence ID" value="RHZ85390.1"/>
    <property type="molecule type" value="Genomic_DNA"/>
</dbReference>
<dbReference type="InterPro" id="IPR011990">
    <property type="entry name" value="TPR-like_helical_dom_sf"/>
</dbReference>
<dbReference type="AlphaFoldDB" id="A0A397JLJ7"/>
<organism evidence="1 2">
    <name type="scientific">Diversispora epigaea</name>
    <dbReference type="NCBI Taxonomy" id="1348612"/>
    <lineage>
        <taxon>Eukaryota</taxon>
        <taxon>Fungi</taxon>
        <taxon>Fungi incertae sedis</taxon>
        <taxon>Mucoromycota</taxon>
        <taxon>Glomeromycotina</taxon>
        <taxon>Glomeromycetes</taxon>
        <taxon>Diversisporales</taxon>
        <taxon>Diversisporaceae</taxon>
        <taxon>Diversispora</taxon>
    </lineage>
</organism>
<comment type="caution">
    <text evidence="1">The sequence shown here is derived from an EMBL/GenBank/DDBJ whole genome shotgun (WGS) entry which is preliminary data.</text>
</comment>
<evidence type="ECO:0000313" key="2">
    <source>
        <dbReference type="Proteomes" id="UP000266861"/>
    </source>
</evidence>
<gene>
    <name evidence="1" type="ORF">Glove_66g70</name>
</gene>
<dbReference type="InterPro" id="IPR006597">
    <property type="entry name" value="Sel1-like"/>
</dbReference>
<keyword evidence="2" id="KW-1185">Reference proteome</keyword>
<accession>A0A397JLJ7</accession>
<dbReference type="Pfam" id="PF08238">
    <property type="entry name" value="Sel1"/>
    <property type="match status" value="5"/>
</dbReference>
<reference evidence="1 2" key="1">
    <citation type="submission" date="2018-08" db="EMBL/GenBank/DDBJ databases">
        <title>Genome and evolution of the arbuscular mycorrhizal fungus Diversispora epigaea (formerly Glomus versiforme) and its bacterial endosymbionts.</title>
        <authorList>
            <person name="Sun X."/>
            <person name="Fei Z."/>
            <person name="Harrison M."/>
        </authorList>
    </citation>
    <scope>NUCLEOTIDE SEQUENCE [LARGE SCALE GENOMIC DNA]</scope>
    <source>
        <strain evidence="1 2">IT104</strain>
    </source>
</reference>
<dbReference type="Proteomes" id="UP000266861">
    <property type="component" value="Unassembled WGS sequence"/>
</dbReference>